<feature type="compositionally biased region" description="Basic and acidic residues" evidence="1">
    <location>
        <begin position="76"/>
        <end position="90"/>
    </location>
</feature>
<proteinExistence type="predicted"/>
<evidence type="ECO:0000313" key="3">
    <source>
        <dbReference type="Proteomes" id="UP001054945"/>
    </source>
</evidence>
<dbReference type="AlphaFoldDB" id="A0AAV4P5G0"/>
<keyword evidence="3" id="KW-1185">Reference proteome</keyword>
<evidence type="ECO:0000256" key="1">
    <source>
        <dbReference type="SAM" id="MobiDB-lite"/>
    </source>
</evidence>
<dbReference type="EMBL" id="BPLR01021610">
    <property type="protein sequence ID" value="GIX91733.1"/>
    <property type="molecule type" value="Genomic_DNA"/>
</dbReference>
<accession>A0AAV4P5G0</accession>
<protein>
    <submittedName>
        <fullName evidence="2">Uncharacterized protein</fullName>
    </submittedName>
</protein>
<dbReference type="Proteomes" id="UP001054945">
    <property type="component" value="Unassembled WGS sequence"/>
</dbReference>
<feature type="region of interest" description="Disordered" evidence="1">
    <location>
        <begin position="65"/>
        <end position="90"/>
    </location>
</feature>
<name>A0AAV4P5G0_CAEEX</name>
<comment type="caution">
    <text evidence="2">The sequence shown here is derived from an EMBL/GenBank/DDBJ whole genome shotgun (WGS) entry which is preliminary data.</text>
</comment>
<gene>
    <name evidence="2" type="ORF">CEXT_757921</name>
</gene>
<evidence type="ECO:0000313" key="2">
    <source>
        <dbReference type="EMBL" id="GIX91733.1"/>
    </source>
</evidence>
<organism evidence="2 3">
    <name type="scientific">Caerostris extrusa</name>
    <name type="common">Bark spider</name>
    <name type="synonym">Caerostris bankana</name>
    <dbReference type="NCBI Taxonomy" id="172846"/>
    <lineage>
        <taxon>Eukaryota</taxon>
        <taxon>Metazoa</taxon>
        <taxon>Ecdysozoa</taxon>
        <taxon>Arthropoda</taxon>
        <taxon>Chelicerata</taxon>
        <taxon>Arachnida</taxon>
        <taxon>Araneae</taxon>
        <taxon>Araneomorphae</taxon>
        <taxon>Entelegynae</taxon>
        <taxon>Araneoidea</taxon>
        <taxon>Araneidae</taxon>
        <taxon>Caerostris</taxon>
    </lineage>
</organism>
<reference evidence="2 3" key="1">
    <citation type="submission" date="2021-06" db="EMBL/GenBank/DDBJ databases">
        <title>Caerostris extrusa draft genome.</title>
        <authorList>
            <person name="Kono N."/>
            <person name="Arakawa K."/>
        </authorList>
    </citation>
    <scope>NUCLEOTIDE SEQUENCE [LARGE SCALE GENOMIC DNA]</scope>
</reference>
<sequence length="127" mass="14832">MNTLSVCGKTAKDLTSSFLTGGLILPQERLRDLPGLKDRGEMSEHHRLNEGMSLREDGEGFNQFLPHWRSHSSSGETERSSRIKKDRGENKYSFSLREDGDGFNQFLPHWRRFFLRRDRYSRIKGSR</sequence>